<keyword evidence="5 7" id="KW-1133">Transmembrane helix</keyword>
<dbReference type="InterPro" id="IPR003524">
    <property type="entry name" value="PNAcMuramoyl-5peptid_Trfase"/>
</dbReference>
<dbReference type="OrthoDB" id="9805475at2"/>
<gene>
    <name evidence="7" type="primary">mraY</name>
    <name evidence="10" type="ORF">KKC1_13060</name>
</gene>
<dbReference type="GO" id="GO:0051992">
    <property type="term" value="F:UDP-N-acetylmuramoyl-L-alanyl-D-glutamyl-meso-2,6-diaminopimelyl-D-alanyl-D-alanine:undecaprenyl-phosphate transferase activity"/>
    <property type="evidence" value="ECO:0007669"/>
    <property type="project" value="RHEA"/>
</dbReference>
<keyword evidence="7" id="KW-0132">Cell division</keyword>
<feature type="transmembrane region" description="Helical" evidence="7">
    <location>
        <begin position="246"/>
        <end position="269"/>
    </location>
</feature>
<dbReference type="UniPathway" id="UPA00219"/>
<dbReference type="HAMAP" id="MF_00038">
    <property type="entry name" value="MraY"/>
    <property type="match status" value="1"/>
</dbReference>
<dbReference type="Pfam" id="PF10555">
    <property type="entry name" value="MraY_sig1"/>
    <property type="match status" value="1"/>
</dbReference>
<comment type="function">
    <text evidence="7">Catalyzes the initial step of the lipid cycle reactions in the biosynthesis of the cell wall peptidoglycan: transfers peptidoglycan precursor phospho-MurNAc-pentapeptide from UDP-MurNAc-pentapeptide onto the lipid carrier undecaprenyl phosphate, yielding undecaprenyl-pyrophosphoryl-MurNAc-pentapeptide, known as lipid I.</text>
</comment>
<evidence type="ECO:0000313" key="11">
    <source>
        <dbReference type="Proteomes" id="UP000197032"/>
    </source>
</evidence>
<keyword evidence="7" id="KW-0131">Cell cycle</keyword>
<dbReference type="GO" id="GO:0008963">
    <property type="term" value="F:phospho-N-acetylmuramoyl-pentapeptide-transferase activity"/>
    <property type="evidence" value="ECO:0007669"/>
    <property type="project" value="UniProtKB-UniRule"/>
</dbReference>
<dbReference type="EC" id="2.7.8.13" evidence="7 8"/>
<comment type="catalytic activity">
    <reaction evidence="7">
        <text>UDP-N-acetyl-alpha-D-muramoyl-L-alanyl-gamma-D-glutamyl-meso-2,6-diaminopimeloyl-D-alanyl-D-alanine + di-trans,octa-cis-undecaprenyl phosphate = di-trans,octa-cis-undecaprenyl diphospho-N-acetyl-alpha-D-muramoyl-L-alanyl-D-glutamyl-meso-2,6-diaminopimeloyl-D-alanyl-D-alanine + UMP</text>
        <dbReference type="Rhea" id="RHEA:28386"/>
        <dbReference type="ChEBI" id="CHEBI:57865"/>
        <dbReference type="ChEBI" id="CHEBI:60392"/>
        <dbReference type="ChEBI" id="CHEBI:61386"/>
        <dbReference type="ChEBI" id="CHEBI:61387"/>
        <dbReference type="EC" id="2.7.8.13"/>
    </reaction>
</comment>
<keyword evidence="7" id="KW-0133">Cell shape</keyword>
<feature type="transmembrane region" description="Helical" evidence="7">
    <location>
        <begin position="296"/>
        <end position="316"/>
    </location>
</feature>
<dbReference type="GO" id="GO:0071555">
    <property type="term" value="P:cell wall organization"/>
    <property type="evidence" value="ECO:0007669"/>
    <property type="project" value="UniProtKB-KW"/>
</dbReference>
<evidence type="ECO:0000256" key="7">
    <source>
        <dbReference type="HAMAP-Rule" id="MF_00038"/>
    </source>
</evidence>
<dbReference type="GO" id="GO:0009252">
    <property type="term" value="P:peptidoglycan biosynthetic process"/>
    <property type="evidence" value="ECO:0007669"/>
    <property type="project" value="UniProtKB-UniRule"/>
</dbReference>
<feature type="transmembrane region" description="Helical" evidence="7">
    <location>
        <begin position="134"/>
        <end position="158"/>
    </location>
</feature>
<dbReference type="Proteomes" id="UP000197032">
    <property type="component" value="Unassembled WGS sequence"/>
</dbReference>
<dbReference type="GO" id="GO:0046872">
    <property type="term" value="F:metal ion binding"/>
    <property type="evidence" value="ECO:0007669"/>
    <property type="project" value="UniProtKB-KW"/>
</dbReference>
<evidence type="ECO:0000256" key="9">
    <source>
        <dbReference type="PIRSR" id="PIRSR600715-1"/>
    </source>
</evidence>
<proteinExistence type="inferred from homology"/>
<comment type="subcellular location">
    <subcellularLocation>
        <location evidence="7">Cell membrane</location>
        <topology evidence="7">Multi-pass membrane protein</topology>
    </subcellularLocation>
    <subcellularLocation>
        <location evidence="1">Membrane</location>
        <topology evidence="1">Multi-pass membrane protein</topology>
    </subcellularLocation>
</comment>
<keyword evidence="7" id="KW-0961">Cell wall biogenesis/degradation</keyword>
<dbReference type="AlphaFoldDB" id="A0A1Z5HS03"/>
<comment type="pathway">
    <text evidence="7">Cell wall biogenesis; peptidoglycan biosynthesis.</text>
</comment>
<evidence type="ECO:0000313" key="10">
    <source>
        <dbReference type="EMBL" id="GAW92147.1"/>
    </source>
</evidence>
<evidence type="ECO:0000256" key="4">
    <source>
        <dbReference type="ARBA" id="ARBA00022692"/>
    </source>
</evidence>
<feature type="transmembrane region" description="Helical" evidence="7">
    <location>
        <begin position="47"/>
        <end position="68"/>
    </location>
</feature>
<dbReference type="InterPro" id="IPR000715">
    <property type="entry name" value="Glycosyl_transferase_4"/>
</dbReference>
<keyword evidence="4 7" id="KW-0812">Transmembrane</keyword>
<reference evidence="11" key="1">
    <citation type="journal article" date="2017" name="Appl. Environ. Microbiol.">
        <title>Genomic analysis of Calderihabitans maritimus KKC1, a thermophilic hydrogenogenic carboxydotrophic bacterium isolated from marine sediment.</title>
        <authorList>
            <person name="Omae K."/>
            <person name="Yoneda Y."/>
            <person name="Fukuyama Y."/>
            <person name="Yoshida T."/>
            <person name="Sako Y."/>
        </authorList>
    </citation>
    <scope>NUCLEOTIDE SEQUENCE [LARGE SCALE GENOMIC DNA]</scope>
    <source>
        <strain evidence="11">KKC1</strain>
    </source>
</reference>
<keyword evidence="7 9" id="KW-0479">Metal-binding</keyword>
<feature type="binding site" evidence="9">
    <location>
        <position position="165"/>
    </location>
    <ligand>
        <name>Mg(2+)</name>
        <dbReference type="ChEBI" id="CHEBI:18420"/>
    </ligand>
</feature>
<dbReference type="InterPro" id="IPR018480">
    <property type="entry name" value="PNAcMuramoyl-5peptid_Trfase_CS"/>
</dbReference>
<protein>
    <recommendedName>
        <fullName evidence="7 8">Phospho-N-acetylmuramoyl-pentapeptide-transferase</fullName>
        <ecNumber evidence="7 8">2.7.8.13</ecNumber>
    </recommendedName>
    <alternativeName>
        <fullName evidence="7">UDP-MurNAc-pentapeptide phosphotransferase</fullName>
    </alternativeName>
</protein>
<comment type="cofactor">
    <cofactor evidence="7 9">
        <name>Mg(2+)</name>
        <dbReference type="ChEBI" id="CHEBI:18420"/>
    </cofactor>
</comment>
<keyword evidence="11" id="KW-1185">Reference proteome</keyword>
<evidence type="ECO:0000256" key="5">
    <source>
        <dbReference type="ARBA" id="ARBA00022989"/>
    </source>
</evidence>
<feature type="transmembrane region" description="Helical" evidence="7">
    <location>
        <begin position="221"/>
        <end position="240"/>
    </location>
</feature>
<evidence type="ECO:0000256" key="8">
    <source>
        <dbReference type="NCBIfam" id="TIGR00445"/>
    </source>
</evidence>
<dbReference type="PROSITE" id="PS01347">
    <property type="entry name" value="MRAY_1"/>
    <property type="match status" value="1"/>
</dbReference>
<keyword evidence="7" id="KW-1003">Cell membrane</keyword>
<dbReference type="RefSeq" id="WP_088553556.1">
    <property type="nucleotide sequence ID" value="NZ_BDGJ01000059.1"/>
</dbReference>
<feature type="transmembrane region" description="Helical" evidence="7">
    <location>
        <begin position="6"/>
        <end position="26"/>
    </location>
</feature>
<feature type="transmembrane region" description="Helical" evidence="7">
    <location>
        <begin position="170"/>
        <end position="191"/>
    </location>
</feature>
<evidence type="ECO:0000256" key="6">
    <source>
        <dbReference type="ARBA" id="ARBA00023136"/>
    </source>
</evidence>
<comment type="caution">
    <text evidence="10">The sequence shown here is derived from an EMBL/GenBank/DDBJ whole genome shotgun (WGS) entry which is preliminary data.</text>
</comment>
<feature type="transmembrane region" description="Helical" evidence="7">
    <location>
        <begin position="111"/>
        <end position="128"/>
    </location>
</feature>
<dbReference type="GO" id="GO:0051301">
    <property type="term" value="P:cell division"/>
    <property type="evidence" value="ECO:0007669"/>
    <property type="project" value="UniProtKB-KW"/>
</dbReference>
<feature type="transmembrane region" description="Helical" evidence="7">
    <location>
        <begin position="74"/>
        <end position="99"/>
    </location>
</feature>
<keyword evidence="7" id="KW-0573">Peptidoglycan synthesis</keyword>
<sequence>MKAIIVAFGLSGIITLILGPVIIPWLQRLRVGQSIRTDGPRTHLTKAGTPTMGGILFLAAIVITTVVLKGDDPAALLVLATTLGYAGIGFTDDFIKVVLRRPLGLKARHKLTAQVIMALALAIVSMAMGRGTEIVVPLLGFHWNLSWFYPIFATLVLVSTSNAVNLTDGLDGLAAGVTAFASLAYVLIALMVDKTGLAVFAAAVAGGCIGFLRFNAHPARVFMGDTGSLALGAALGSLAVLTGTELVLPVVGGVFVAESLSVIIQVISFRLTGKRVFRMSPLHHHFELSGWKEKEIVNGFWLAGVLLAVLGILFMYNLG</sequence>
<keyword evidence="7 9" id="KW-0460">Magnesium</keyword>
<dbReference type="PANTHER" id="PTHR22926:SF5">
    <property type="entry name" value="PHOSPHO-N-ACETYLMURAMOYL-PENTAPEPTIDE-TRANSFERASE HOMOLOG"/>
    <property type="match status" value="1"/>
</dbReference>
<feature type="binding site" evidence="9">
    <location>
        <position position="225"/>
    </location>
    <ligand>
        <name>Mg(2+)</name>
        <dbReference type="ChEBI" id="CHEBI:18420"/>
    </ligand>
</feature>
<accession>A0A1Z5HS03</accession>
<dbReference type="GO" id="GO:0005886">
    <property type="term" value="C:plasma membrane"/>
    <property type="evidence" value="ECO:0007669"/>
    <property type="project" value="UniProtKB-SubCell"/>
</dbReference>
<keyword evidence="6 7" id="KW-0472">Membrane</keyword>
<dbReference type="NCBIfam" id="TIGR00445">
    <property type="entry name" value="mraY"/>
    <property type="match status" value="1"/>
</dbReference>
<evidence type="ECO:0000256" key="3">
    <source>
        <dbReference type="ARBA" id="ARBA00022679"/>
    </source>
</evidence>
<evidence type="ECO:0000256" key="1">
    <source>
        <dbReference type="ARBA" id="ARBA00004141"/>
    </source>
</evidence>
<dbReference type="PANTHER" id="PTHR22926">
    <property type="entry name" value="PHOSPHO-N-ACETYLMURAMOYL-PENTAPEPTIDE-TRANSFERASE"/>
    <property type="match status" value="1"/>
</dbReference>
<comment type="similarity">
    <text evidence="2 7">Belongs to the glycosyltransferase 4 family. MraY subfamily.</text>
</comment>
<organism evidence="10 11">
    <name type="scientific">Calderihabitans maritimus</name>
    <dbReference type="NCBI Taxonomy" id="1246530"/>
    <lineage>
        <taxon>Bacteria</taxon>
        <taxon>Bacillati</taxon>
        <taxon>Bacillota</taxon>
        <taxon>Clostridia</taxon>
        <taxon>Neomoorellales</taxon>
        <taxon>Calderihabitantaceae</taxon>
        <taxon>Calderihabitans</taxon>
    </lineage>
</organism>
<evidence type="ECO:0000256" key="2">
    <source>
        <dbReference type="ARBA" id="ARBA00005583"/>
    </source>
</evidence>
<keyword evidence="3 7" id="KW-0808">Transferase</keyword>
<dbReference type="Pfam" id="PF00953">
    <property type="entry name" value="Glycos_transf_4"/>
    <property type="match status" value="1"/>
</dbReference>
<feature type="transmembrane region" description="Helical" evidence="7">
    <location>
        <begin position="197"/>
        <end position="214"/>
    </location>
</feature>
<name>A0A1Z5HS03_9FIRM</name>
<dbReference type="PROSITE" id="PS01348">
    <property type="entry name" value="MRAY_2"/>
    <property type="match status" value="1"/>
</dbReference>
<dbReference type="CDD" id="cd06852">
    <property type="entry name" value="GT_MraY"/>
    <property type="match status" value="1"/>
</dbReference>
<dbReference type="GO" id="GO:0008360">
    <property type="term" value="P:regulation of cell shape"/>
    <property type="evidence" value="ECO:0007669"/>
    <property type="project" value="UniProtKB-KW"/>
</dbReference>
<dbReference type="EMBL" id="BDGJ01000059">
    <property type="protein sequence ID" value="GAW92147.1"/>
    <property type="molecule type" value="Genomic_DNA"/>
</dbReference>